<dbReference type="Gene3D" id="3.40.710.10">
    <property type="entry name" value="DD-peptidase/beta-lactamase superfamily"/>
    <property type="match status" value="1"/>
</dbReference>
<gene>
    <name evidence="2" type="ORF">GCM10008955_37270</name>
</gene>
<keyword evidence="2" id="KW-0378">Hydrolase</keyword>
<reference evidence="3" key="1">
    <citation type="journal article" date="2019" name="Int. J. Syst. Evol. Microbiol.">
        <title>The Global Catalogue of Microorganisms (GCM) 10K type strain sequencing project: providing services to taxonomists for standard genome sequencing and annotation.</title>
        <authorList>
            <consortium name="The Broad Institute Genomics Platform"/>
            <consortium name="The Broad Institute Genome Sequencing Center for Infectious Disease"/>
            <person name="Wu L."/>
            <person name="Ma J."/>
        </authorList>
    </citation>
    <scope>NUCLEOTIDE SEQUENCE [LARGE SCALE GENOMIC DNA]</scope>
    <source>
        <strain evidence="3">JCM 30331</strain>
    </source>
</reference>
<name>A0ABQ2F1Y9_9DEIO</name>
<sequence>MSHQFTTPPDLATDLTAISQEYRLPGLAWAVSPVDGPVLAGATGQQRTDRQAKVTVHDRLHLGSCTKPMTASMLATLIPDRLQWDLRLADVFPPGEIHEAYHDATLAYLLAHYAGLPPFDEDHQFLAAPEPRGSQAQQRDTFARWALKQEPAVLPGTYLYSNAGVGVAAVVAERITGRTWEELMHERLFAPLELPSAGFGWPGRTHTAEPWGHQWVDGAWTPHDPNGTYQLHPGIGPAGDVYMSILDFAVFAREHLRGLLGSGRLLDQDSYRRIHAPFLPGGQSGLGWGVSTYRGRQASTHSGSAETFLALIVVLPDEGHAFVAVTNAAGGSADAGTRAALSHLVGRFTGARVGT</sequence>
<dbReference type="Proteomes" id="UP000647587">
    <property type="component" value="Unassembled WGS sequence"/>
</dbReference>
<dbReference type="InterPro" id="IPR001466">
    <property type="entry name" value="Beta-lactam-related"/>
</dbReference>
<dbReference type="RefSeq" id="WP_189011496.1">
    <property type="nucleotide sequence ID" value="NZ_BMPP01000022.1"/>
</dbReference>
<dbReference type="EMBL" id="BMPP01000022">
    <property type="protein sequence ID" value="GGK40068.1"/>
    <property type="molecule type" value="Genomic_DNA"/>
</dbReference>
<dbReference type="InterPro" id="IPR050491">
    <property type="entry name" value="AmpC-like"/>
</dbReference>
<evidence type="ECO:0000259" key="1">
    <source>
        <dbReference type="Pfam" id="PF00144"/>
    </source>
</evidence>
<evidence type="ECO:0000313" key="2">
    <source>
        <dbReference type="EMBL" id="GGK40068.1"/>
    </source>
</evidence>
<accession>A0ABQ2F1Y9</accession>
<dbReference type="Pfam" id="PF00144">
    <property type="entry name" value="Beta-lactamase"/>
    <property type="match status" value="1"/>
</dbReference>
<keyword evidence="3" id="KW-1185">Reference proteome</keyword>
<dbReference type="PANTHER" id="PTHR46825:SF15">
    <property type="entry name" value="BETA-LACTAMASE-RELATED DOMAIN-CONTAINING PROTEIN"/>
    <property type="match status" value="1"/>
</dbReference>
<organism evidence="2 3">
    <name type="scientific">Deinococcus malanensis</name>
    <dbReference type="NCBI Taxonomy" id="1706855"/>
    <lineage>
        <taxon>Bacteria</taxon>
        <taxon>Thermotogati</taxon>
        <taxon>Deinococcota</taxon>
        <taxon>Deinococci</taxon>
        <taxon>Deinococcales</taxon>
        <taxon>Deinococcaceae</taxon>
        <taxon>Deinococcus</taxon>
    </lineage>
</organism>
<protein>
    <submittedName>
        <fullName evidence="2">Serine hydrolase</fullName>
    </submittedName>
</protein>
<dbReference type="PANTHER" id="PTHR46825">
    <property type="entry name" value="D-ALANYL-D-ALANINE-CARBOXYPEPTIDASE/ENDOPEPTIDASE AMPH"/>
    <property type="match status" value="1"/>
</dbReference>
<comment type="caution">
    <text evidence="2">The sequence shown here is derived from an EMBL/GenBank/DDBJ whole genome shotgun (WGS) entry which is preliminary data.</text>
</comment>
<dbReference type="SUPFAM" id="SSF56601">
    <property type="entry name" value="beta-lactamase/transpeptidase-like"/>
    <property type="match status" value="1"/>
</dbReference>
<evidence type="ECO:0000313" key="3">
    <source>
        <dbReference type="Proteomes" id="UP000647587"/>
    </source>
</evidence>
<proteinExistence type="predicted"/>
<dbReference type="InterPro" id="IPR012338">
    <property type="entry name" value="Beta-lactam/transpept-like"/>
</dbReference>
<dbReference type="GO" id="GO:0016787">
    <property type="term" value="F:hydrolase activity"/>
    <property type="evidence" value="ECO:0007669"/>
    <property type="project" value="UniProtKB-KW"/>
</dbReference>
<feature type="domain" description="Beta-lactamase-related" evidence="1">
    <location>
        <begin position="16"/>
        <end position="343"/>
    </location>
</feature>